<gene>
    <name evidence="1" type="ORF">HMPREF0381_0568</name>
</gene>
<dbReference type="EMBL" id="AEPW01000012">
    <property type="protein sequence ID" value="EFU77547.1"/>
    <property type="molecule type" value="Genomic_DNA"/>
</dbReference>
<evidence type="ECO:0000313" key="2">
    <source>
        <dbReference type="Proteomes" id="UP000003434"/>
    </source>
</evidence>
<dbReference type="eggNOG" id="ENOG5030H39">
    <property type="taxonomic scope" value="Bacteria"/>
</dbReference>
<dbReference type="AlphaFoldDB" id="E6LKT3"/>
<proteinExistence type="predicted"/>
<dbReference type="HOGENOM" id="CLU_3026666_0_0_9"/>
<name>E6LKT3_9FIRM</name>
<protein>
    <submittedName>
        <fullName evidence="1">Uncharacterized protein</fullName>
    </submittedName>
</protein>
<dbReference type="RefSeq" id="WP_008750338.1">
    <property type="nucleotide sequence ID" value="NZ_GL622296.1"/>
</dbReference>
<reference evidence="1 2" key="1">
    <citation type="submission" date="2010-12" db="EMBL/GenBank/DDBJ databases">
        <authorList>
            <person name="Muzny D."/>
            <person name="Qin X."/>
            <person name="Deng J."/>
            <person name="Jiang H."/>
            <person name="Liu Y."/>
            <person name="Qu J."/>
            <person name="Song X.-Z."/>
            <person name="Zhang L."/>
            <person name="Thornton R."/>
            <person name="Coyle M."/>
            <person name="Francisco L."/>
            <person name="Jackson L."/>
            <person name="Javaid M."/>
            <person name="Korchina V."/>
            <person name="Kovar C."/>
            <person name="Mata R."/>
            <person name="Mathew T."/>
            <person name="Ngo R."/>
            <person name="Nguyen L."/>
            <person name="Nguyen N."/>
            <person name="Okwuonu G."/>
            <person name="Ongeri F."/>
            <person name="Pham C."/>
            <person name="Simmons D."/>
            <person name="Wilczek-Boney K."/>
            <person name="Hale W."/>
            <person name="Jakkamsetti A."/>
            <person name="Pham P."/>
            <person name="Ruth R."/>
            <person name="San Lucas F."/>
            <person name="Warren J."/>
            <person name="Zhang J."/>
            <person name="Zhao Z."/>
            <person name="Zhou C."/>
            <person name="Zhu D."/>
            <person name="Lee S."/>
            <person name="Bess C."/>
            <person name="Blankenburg K."/>
            <person name="Forbes L."/>
            <person name="Fu Q."/>
            <person name="Gubbala S."/>
            <person name="Hirani K."/>
            <person name="Jayaseelan J.C."/>
            <person name="Lara F."/>
            <person name="Munidasa M."/>
            <person name="Palculict T."/>
            <person name="Patil S."/>
            <person name="Pu L.-L."/>
            <person name="Saada N."/>
            <person name="Tang L."/>
            <person name="Weissenberger G."/>
            <person name="Zhu Y."/>
            <person name="Hemphill L."/>
            <person name="Shang Y."/>
            <person name="Youmans B."/>
            <person name="Ayvaz T."/>
            <person name="Ross M."/>
            <person name="Santibanez J."/>
            <person name="Aqrawi P."/>
            <person name="Gross S."/>
            <person name="Joshi V."/>
            <person name="Fowler G."/>
            <person name="Nazareth L."/>
            <person name="Reid J."/>
            <person name="Worley K."/>
            <person name="Petrosino J."/>
            <person name="Highlander S."/>
            <person name="Gibbs R."/>
        </authorList>
    </citation>
    <scope>NUCLEOTIDE SEQUENCE [LARGE SCALE GENOMIC DNA]</scope>
    <source>
        <strain evidence="1 2">DSM 3986</strain>
    </source>
</reference>
<evidence type="ECO:0000313" key="1">
    <source>
        <dbReference type="EMBL" id="EFU77547.1"/>
    </source>
</evidence>
<sequence>MTNTPIQFNINSDATETPGISALEKTSKIANKYNISDMSQDDINTEIAESRKSSD</sequence>
<organism evidence="1 2">
    <name type="scientific">Lachnoanaerobaculum saburreum DSM 3986</name>
    <dbReference type="NCBI Taxonomy" id="887325"/>
    <lineage>
        <taxon>Bacteria</taxon>
        <taxon>Bacillati</taxon>
        <taxon>Bacillota</taxon>
        <taxon>Clostridia</taxon>
        <taxon>Lachnospirales</taxon>
        <taxon>Lachnospiraceae</taxon>
        <taxon>Lachnoanaerobaculum</taxon>
    </lineage>
</organism>
<comment type="caution">
    <text evidence="1">The sequence shown here is derived from an EMBL/GenBank/DDBJ whole genome shotgun (WGS) entry which is preliminary data.</text>
</comment>
<accession>E6LKT3</accession>
<dbReference type="Proteomes" id="UP000003434">
    <property type="component" value="Unassembled WGS sequence"/>
</dbReference>